<organism evidence="1 2">
    <name type="scientific">Durio zibethinus</name>
    <name type="common">Durian</name>
    <dbReference type="NCBI Taxonomy" id="66656"/>
    <lineage>
        <taxon>Eukaryota</taxon>
        <taxon>Viridiplantae</taxon>
        <taxon>Streptophyta</taxon>
        <taxon>Embryophyta</taxon>
        <taxon>Tracheophyta</taxon>
        <taxon>Spermatophyta</taxon>
        <taxon>Magnoliopsida</taxon>
        <taxon>eudicotyledons</taxon>
        <taxon>Gunneridae</taxon>
        <taxon>Pentapetalae</taxon>
        <taxon>rosids</taxon>
        <taxon>malvids</taxon>
        <taxon>Malvales</taxon>
        <taxon>Malvaceae</taxon>
        <taxon>Helicteroideae</taxon>
        <taxon>Durio</taxon>
    </lineage>
</organism>
<dbReference type="AlphaFoldDB" id="A0A6P5XFV1"/>
<dbReference type="Proteomes" id="UP000515121">
    <property type="component" value="Unplaced"/>
</dbReference>
<dbReference type="KEGG" id="dzi:111282653"/>
<evidence type="ECO:0000313" key="1">
    <source>
        <dbReference type="Proteomes" id="UP000515121"/>
    </source>
</evidence>
<accession>A0A6P5XFV1</accession>
<dbReference type="GeneID" id="111282653"/>
<reference evidence="2" key="1">
    <citation type="submission" date="2025-08" db="UniProtKB">
        <authorList>
            <consortium name="RefSeq"/>
        </authorList>
    </citation>
    <scope>IDENTIFICATION</scope>
    <source>
        <tissue evidence="2">Fruit stalk</tissue>
    </source>
</reference>
<protein>
    <submittedName>
        <fullName evidence="2">Uncharacterized protein LOC111282653</fullName>
    </submittedName>
</protein>
<proteinExistence type="predicted"/>
<sequence>MCKTRHRSTIHMFWIYYTTRKSCGSSLLNSGLMGFYSFRNRICPKRVKRLYLQAVMLLDISNCNLLHIDLSVNGFKRLLTAEVLVVILSVLKALNCRVGYGCILLQSNAQIIGLKAYVYDKK</sequence>
<gene>
    <name evidence="2" type="primary">LOC111282653</name>
</gene>
<name>A0A6P5XFV1_DURZI</name>
<keyword evidence="1" id="KW-1185">Reference proteome</keyword>
<dbReference type="RefSeq" id="XP_022726572.1">
    <property type="nucleotide sequence ID" value="XM_022870837.1"/>
</dbReference>
<evidence type="ECO:0000313" key="2">
    <source>
        <dbReference type="RefSeq" id="XP_022726572.1"/>
    </source>
</evidence>